<dbReference type="EMBL" id="JQJD01000005">
    <property type="protein sequence ID" value="KGN82909.1"/>
    <property type="molecule type" value="Genomic_DNA"/>
</dbReference>
<accession>A0A0A2F394</accession>
<dbReference type="STRING" id="36874.HQ34_07020"/>
<protein>
    <submittedName>
        <fullName evidence="1">Uncharacterized protein</fullName>
    </submittedName>
</protein>
<proteinExistence type="predicted"/>
<dbReference type="AlphaFoldDB" id="A0A0A2F394"/>
<organism evidence="1 2">
    <name type="scientific">Porphyromonas cangingivalis</name>
    <dbReference type="NCBI Taxonomy" id="36874"/>
    <lineage>
        <taxon>Bacteria</taxon>
        <taxon>Pseudomonadati</taxon>
        <taxon>Bacteroidota</taxon>
        <taxon>Bacteroidia</taxon>
        <taxon>Bacteroidales</taxon>
        <taxon>Porphyromonadaceae</taxon>
        <taxon>Porphyromonas</taxon>
    </lineage>
</organism>
<gene>
    <name evidence="1" type="ORF">HQ35_01505</name>
</gene>
<reference evidence="1 2" key="1">
    <citation type="submission" date="2014-08" db="EMBL/GenBank/DDBJ databases">
        <title>Porphyromonas cangingivalis strain:COT-109_OH1386 Genome sequencing.</title>
        <authorList>
            <person name="Wallis C."/>
            <person name="Deusch O."/>
            <person name="O'Flynn C."/>
            <person name="Davis I."/>
            <person name="Jospin G."/>
            <person name="Darling A.E."/>
            <person name="Coil D.A."/>
            <person name="Alexiev A."/>
            <person name="Horsfall A."/>
            <person name="Kirkwood N."/>
            <person name="Harris S."/>
            <person name="Eisen J.A."/>
        </authorList>
    </citation>
    <scope>NUCLEOTIDE SEQUENCE [LARGE SCALE GENOMIC DNA]</scope>
    <source>
        <strain evidence="2">COT-109 OH1386</strain>
    </source>
</reference>
<name>A0A0A2F394_PORCN</name>
<comment type="caution">
    <text evidence="1">The sequence shown here is derived from an EMBL/GenBank/DDBJ whole genome shotgun (WGS) entry which is preliminary data.</text>
</comment>
<evidence type="ECO:0000313" key="1">
    <source>
        <dbReference type="EMBL" id="KGN82909.1"/>
    </source>
</evidence>
<evidence type="ECO:0000313" key="2">
    <source>
        <dbReference type="Proteomes" id="UP000030125"/>
    </source>
</evidence>
<sequence length="59" mass="7148">MSQNLYPQYPQLLSSFIRRVLFFRITLFPQVFKKKLLPYNIKKMKSVEKAKLIVRQTTK</sequence>
<keyword evidence="2" id="KW-1185">Reference proteome</keyword>
<dbReference type="Proteomes" id="UP000030125">
    <property type="component" value="Unassembled WGS sequence"/>
</dbReference>